<comment type="caution">
    <text evidence="1">The sequence shown here is derived from an EMBL/GenBank/DDBJ whole genome shotgun (WGS) entry which is preliminary data.</text>
</comment>
<keyword evidence="2" id="KW-1185">Reference proteome</keyword>
<dbReference type="AlphaFoldDB" id="A0AAV9QVD3"/>
<accession>A0AAV9QVD3</accession>
<dbReference type="Proteomes" id="UP001311232">
    <property type="component" value="Unassembled WGS sequence"/>
</dbReference>
<sequence>MEDSPPRLVQSLLTGCSNQRQVHTPPRPIISQGITLKDLLHGRHRSSAELRRSAATCPTSFWQLGCSLLQACGKRLKNSSNPPTNLAEVALPSPRLPPPHHPARLLQWFSSDLVPQTDLPAPQAATSFSTPLLQEFASNSATSAFPLLRSANVQPVPWPLPLTFTIATLVLARP</sequence>
<protein>
    <submittedName>
        <fullName evidence="1">Uncharacterized protein</fullName>
    </submittedName>
</protein>
<name>A0AAV9QVD3_9TELE</name>
<organism evidence="1 2">
    <name type="scientific">Crenichthys baileyi</name>
    <name type="common">White River springfish</name>
    <dbReference type="NCBI Taxonomy" id="28760"/>
    <lineage>
        <taxon>Eukaryota</taxon>
        <taxon>Metazoa</taxon>
        <taxon>Chordata</taxon>
        <taxon>Craniata</taxon>
        <taxon>Vertebrata</taxon>
        <taxon>Euteleostomi</taxon>
        <taxon>Actinopterygii</taxon>
        <taxon>Neopterygii</taxon>
        <taxon>Teleostei</taxon>
        <taxon>Neoteleostei</taxon>
        <taxon>Acanthomorphata</taxon>
        <taxon>Ovalentaria</taxon>
        <taxon>Atherinomorphae</taxon>
        <taxon>Cyprinodontiformes</taxon>
        <taxon>Goodeidae</taxon>
        <taxon>Crenichthys</taxon>
    </lineage>
</organism>
<dbReference type="EMBL" id="JAHHUM010002808">
    <property type="protein sequence ID" value="KAK5600732.1"/>
    <property type="molecule type" value="Genomic_DNA"/>
</dbReference>
<reference evidence="1 2" key="1">
    <citation type="submission" date="2021-06" db="EMBL/GenBank/DDBJ databases">
        <authorList>
            <person name="Palmer J.M."/>
        </authorList>
    </citation>
    <scope>NUCLEOTIDE SEQUENCE [LARGE SCALE GENOMIC DNA]</scope>
    <source>
        <strain evidence="1 2">MEX-2019</strain>
        <tissue evidence="1">Muscle</tissue>
    </source>
</reference>
<evidence type="ECO:0000313" key="2">
    <source>
        <dbReference type="Proteomes" id="UP001311232"/>
    </source>
</evidence>
<evidence type="ECO:0000313" key="1">
    <source>
        <dbReference type="EMBL" id="KAK5600732.1"/>
    </source>
</evidence>
<proteinExistence type="predicted"/>
<gene>
    <name evidence="1" type="ORF">CRENBAI_011258</name>
</gene>